<feature type="non-terminal residue" evidence="1">
    <location>
        <position position="162"/>
    </location>
</feature>
<keyword evidence="2" id="KW-1185">Reference proteome</keyword>
<dbReference type="InterPro" id="IPR043128">
    <property type="entry name" value="Rev_trsase/Diguanyl_cyclase"/>
</dbReference>
<dbReference type="SUPFAM" id="SSF56672">
    <property type="entry name" value="DNA/RNA polymerases"/>
    <property type="match status" value="1"/>
</dbReference>
<evidence type="ECO:0000313" key="1">
    <source>
        <dbReference type="EMBL" id="KNC86558.1"/>
    </source>
</evidence>
<proteinExistence type="predicted"/>
<gene>
    <name evidence="1" type="ORF">SARC_01331</name>
</gene>
<dbReference type="GeneID" id="25901835"/>
<protein>
    <submittedName>
        <fullName evidence="1">Uncharacterized protein</fullName>
    </submittedName>
</protein>
<evidence type="ECO:0000313" key="2">
    <source>
        <dbReference type="Proteomes" id="UP000054560"/>
    </source>
</evidence>
<dbReference type="EMBL" id="KQ241647">
    <property type="protein sequence ID" value="KNC86558.1"/>
    <property type="molecule type" value="Genomic_DNA"/>
</dbReference>
<sequence length="162" mass="18516">MAQNYKDGKAEEGDKYSQWVSSVRIVQKDSKVTPTCVDHYRMTNNSVPINRGLYRFPYQLPIEADMVEHSRNAIVQSAADLAASYHQLLLHPDELRADAMTCSTIWITTFRLIEAFKAYLNDGNLATFQKTAQNILEALVDHWNNNFPIVRNCIAKDIQLQP</sequence>
<dbReference type="InterPro" id="IPR043502">
    <property type="entry name" value="DNA/RNA_pol_sf"/>
</dbReference>
<dbReference type="AlphaFoldDB" id="A0A0L0GE76"/>
<organism evidence="1 2">
    <name type="scientific">Sphaeroforma arctica JP610</name>
    <dbReference type="NCBI Taxonomy" id="667725"/>
    <lineage>
        <taxon>Eukaryota</taxon>
        <taxon>Ichthyosporea</taxon>
        <taxon>Ichthyophonida</taxon>
        <taxon>Sphaeroforma</taxon>
    </lineage>
</organism>
<reference evidence="1 2" key="1">
    <citation type="submission" date="2011-02" db="EMBL/GenBank/DDBJ databases">
        <title>The Genome Sequence of Sphaeroforma arctica JP610.</title>
        <authorList>
            <consortium name="The Broad Institute Genome Sequencing Platform"/>
            <person name="Russ C."/>
            <person name="Cuomo C."/>
            <person name="Young S.K."/>
            <person name="Zeng Q."/>
            <person name="Gargeya S."/>
            <person name="Alvarado L."/>
            <person name="Berlin A."/>
            <person name="Chapman S.B."/>
            <person name="Chen Z."/>
            <person name="Freedman E."/>
            <person name="Gellesch M."/>
            <person name="Goldberg J."/>
            <person name="Griggs A."/>
            <person name="Gujja S."/>
            <person name="Heilman E."/>
            <person name="Heiman D."/>
            <person name="Howarth C."/>
            <person name="Mehta T."/>
            <person name="Neiman D."/>
            <person name="Pearson M."/>
            <person name="Roberts A."/>
            <person name="Saif S."/>
            <person name="Shea T."/>
            <person name="Shenoy N."/>
            <person name="Sisk P."/>
            <person name="Stolte C."/>
            <person name="Sykes S."/>
            <person name="White J."/>
            <person name="Yandava C."/>
            <person name="Burger G."/>
            <person name="Gray M.W."/>
            <person name="Holland P.W.H."/>
            <person name="King N."/>
            <person name="Lang F.B.F."/>
            <person name="Roger A.J."/>
            <person name="Ruiz-Trillo I."/>
            <person name="Haas B."/>
            <person name="Nusbaum C."/>
            <person name="Birren B."/>
        </authorList>
    </citation>
    <scope>NUCLEOTIDE SEQUENCE [LARGE SCALE GENOMIC DNA]</scope>
    <source>
        <strain evidence="1 2">JP610</strain>
    </source>
</reference>
<name>A0A0L0GE76_9EUKA</name>
<dbReference type="Proteomes" id="UP000054560">
    <property type="component" value="Unassembled WGS sequence"/>
</dbReference>
<dbReference type="RefSeq" id="XP_014160460.1">
    <property type="nucleotide sequence ID" value="XM_014304985.1"/>
</dbReference>
<dbReference type="Gene3D" id="3.30.70.270">
    <property type="match status" value="1"/>
</dbReference>
<dbReference type="OrthoDB" id="116216at2759"/>
<dbReference type="Gene3D" id="3.10.10.10">
    <property type="entry name" value="HIV Type 1 Reverse Transcriptase, subunit A, domain 1"/>
    <property type="match status" value="1"/>
</dbReference>
<accession>A0A0L0GE76</accession>